<dbReference type="InterPro" id="IPR006050">
    <property type="entry name" value="DNA_photolyase_N"/>
</dbReference>
<keyword evidence="8" id="KW-0456">Lyase</keyword>
<evidence type="ECO:0000313" key="8">
    <source>
        <dbReference type="EMBL" id="MFC2924648.1"/>
    </source>
</evidence>
<gene>
    <name evidence="8" type="ORF">ACFOOR_00850</name>
</gene>
<dbReference type="EC" id="4.1.99.3" evidence="8"/>
<dbReference type="PROSITE" id="PS51645">
    <property type="entry name" value="PHR_CRY_ALPHA_BETA"/>
    <property type="match status" value="1"/>
</dbReference>
<dbReference type="InterPro" id="IPR036134">
    <property type="entry name" value="Crypto/Photolyase_FAD-like_sf"/>
</dbReference>
<keyword evidence="3 6" id="KW-0285">Flavoprotein</keyword>
<dbReference type="SUPFAM" id="SSF48173">
    <property type="entry name" value="Cryptochrome/photolyase FAD-binding domain"/>
    <property type="match status" value="1"/>
</dbReference>
<dbReference type="RefSeq" id="WP_343163640.1">
    <property type="nucleotide sequence ID" value="NZ_JBHRSV010000001.1"/>
</dbReference>
<name>A0ABV6ZTA1_9PROT</name>
<dbReference type="InterPro" id="IPR018394">
    <property type="entry name" value="DNA_photolyase_1_CS_C"/>
</dbReference>
<accession>A0ABV6ZTA1</accession>
<dbReference type="Pfam" id="PF03441">
    <property type="entry name" value="FAD_binding_7"/>
    <property type="match status" value="1"/>
</dbReference>
<dbReference type="PANTHER" id="PTHR11455:SF9">
    <property type="entry name" value="CRYPTOCHROME CIRCADIAN CLOCK 5 ISOFORM X1"/>
    <property type="match status" value="1"/>
</dbReference>
<comment type="similarity">
    <text evidence="6">Belongs to the DNA photolyase family.</text>
</comment>
<comment type="caution">
    <text evidence="8">The sequence shown here is derived from an EMBL/GenBank/DDBJ whole genome shotgun (WGS) entry which is preliminary data.</text>
</comment>
<evidence type="ECO:0000256" key="6">
    <source>
        <dbReference type="RuleBase" id="RU004182"/>
    </source>
</evidence>
<protein>
    <submittedName>
        <fullName evidence="8">Cryptochrome/photolyase family protein</fullName>
        <ecNumber evidence="8">4.1.99.3</ecNumber>
    </submittedName>
</protein>
<proteinExistence type="inferred from homology"/>
<evidence type="ECO:0000259" key="7">
    <source>
        <dbReference type="PROSITE" id="PS51645"/>
    </source>
</evidence>
<evidence type="ECO:0000313" key="9">
    <source>
        <dbReference type="Proteomes" id="UP001595379"/>
    </source>
</evidence>
<sequence length="482" mass="54278">MSPSASTSPGPVIVWFRQDLRLCDNPALHQAVDSGQPVIPVFILDDDTPGRWRWGGASRWWLHHSLTALAASLETCGVHLVLRSGRSDTVIAELVEETGASAVFWNRCYEPFARTRDEAIKSALKDKGVDVASFNGALLAEPWTIRTRAGDPYRVFTPFWRAEREVIDPADPLPAPKSLKPWKSIASDDLADWALTPSRPDWANGFTQVWTPGESGARARLASFLDERLASYADGRDRPDRDDTSGLSPHLHWGEVSPRQVWHATRRAAEGRNADKFLSEVGWREFSYNLLFHFPHFPDRNYQDRFDAFPWADNEAGFSAWTRGMTGYPIVDAGMRQLWQTGSMHNRVRMITASFLIKDLMIDWRRGQDWFWDTLVDADLANNSASWQWVAGSGADAAPYFRIFNPVTQGEKFDPDGKYVKRFVPELAKLPVKYIHAPWTAPESVLAQAGIRLGTTYPEPIIDHSEARDRALAAFKGLKEAA</sequence>
<dbReference type="InterPro" id="IPR002081">
    <property type="entry name" value="Cryptochrome/DNA_photolyase_1"/>
</dbReference>
<comment type="cofactor">
    <cofactor evidence="2">
        <name>FAD</name>
        <dbReference type="ChEBI" id="CHEBI:57692"/>
    </cofactor>
</comment>
<keyword evidence="5 6" id="KW-0157">Chromophore</keyword>
<keyword evidence="4 6" id="KW-0274">FAD</keyword>
<dbReference type="PROSITE" id="PS00394">
    <property type="entry name" value="DNA_PHOTOLYASES_1_1"/>
    <property type="match status" value="1"/>
</dbReference>
<comment type="cofactor">
    <cofactor evidence="1">
        <name>(6R)-5,10-methylene-5,6,7,8-tetrahydrofolate</name>
        <dbReference type="ChEBI" id="CHEBI:15636"/>
    </cofactor>
</comment>
<dbReference type="Gene3D" id="1.10.579.10">
    <property type="entry name" value="DNA Cyclobutane Dipyrimidine Photolyase, subunit A, domain 3"/>
    <property type="match status" value="1"/>
</dbReference>
<dbReference type="PANTHER" id="PTHR11455">
    <property type="entry name" value="CRYPTOCHROME"/>
    <property type="match status" value="1"/>
</dbReference>
<evidence type="ECO:0000256" key="4">
    <source>
        <dbReference type="ARBA" id="ARBA00022827"/>
    </source>
</evidence>
<keyword evidence="9" id="KW-1185">Reference proteome</keyword>
<evidence type="ECO:0000256" key="5">
    <source>
        <dbReference type="ARBA" id="ARBA00022991"/>
    </source>
</evidence>
<reference evidence="9" key="1">
    <citation type="journal article" date="2019" name="Int. J. Syst. Evol. Microbiol.">
        <title>The Global Catalogue of Microorganisms (GCM) 10K type strain sequencing project: providing services to taxonomists for standard genome sequencing and annotation.</title>
        <authorList>
            <consortium name="The Broad Institute Genomics Platform"/>
            <consortium name="The Broad Institute Genome Sequencing Center for Infectious Disease"/>
            <person name="Wu L."/>
            <person name="Ma J."/>
        </authorList>
    </citation>
    <scope>NUCLEOTIDE SEQUENCE [LARGE SCALE GENOMIC DNA]</scope>
    <source>
        <strain evidence="9">KCTC 52487</strain>
    </source>
</reference>
<dbReference type="Gene3D" id="3.40.50.620">
    <property type="entry name" value="HUPs"/>
    <property type="match status" value="1"/>
</dbReference>
<dbReference type="PROSITE" id="PS00691">
    <property type="entry name" value="DNA_PHOTOLYASES_1_2"/>
    <property type="match status" value="1"/>
</dbReference>
<evidence type="ECO:0000256" key="2">
    <source>
        <dbReference type="ARBA" id="ARBA00001974"/>
    </source>
</evidence>
<evidence type="ECO:0000256" key="3">
    <source>
        <dbReference type="ARBA" id="ARBA00022630"/>
    </source>
</evidence>
<dbReference type="Pfam" id="PF00875">
    <property type="entry name" value="DNA_photolyase"/>
    <property type="match status" value="1"/>
</dbReference>
<evidence type="ECO:0000256" key="1">
    <source>
        <dbReference type="ARBA" id="ARBA00001932"/>
    </source>
</evidence>
<dbReference type="PRINTS" id="PR00147">
    <property type="entry name" value="DNAPHOTLYASE"/>
</dbReference>
<organism evidence="8 9">
    <name type="scientific">Hyphobacterium vulgare</name>
    <dbReference type="NCBI Taxonomy" id="1736751"/>
    <lineage>
        <taxon>Bacteria</taxon>
        <taxon>Pseudomonadati</taxon>
        <taxon>Pseudomonadota</taxon>
        <taxon>Alphaproteobacteria</taxon>
        <taxon>Maricaulales</taxon>
        <taxon>Maricaulaceae</taxon>
        <taxon>Hyphobacterium</taxon>
    </lineage>
</organism>
<feature type="domain" description="Photolyase/cryptochrome alpha/beta" evidence="7">
    <location>
        <begin position="10"/>
        <end position="139"/>
    </location>
</feature>
<dbReference type="InterPro" id="IPR036155">
    <property type="entry name" value="Crypto/Photolyase_N_sf"/>
</dbReference>
<dbReference type="EMBL" id="JBHRSV010000001">
    <property type="protein sequence ID" value="MFC2924648.1"/>
    <property type="molecule type" value="Genomic_DNA"/>
</dbReference>
<dbReference type="Gene3D" id="1.25.40.80">
    <property type="match status" value="1"/>
</dbReference>
<dbReference type="GO" id="GO:0003904">
    <property type="term" value="F:deoxyribodipyrimidine photo-lyase activity"/>
    <property type="evidence" value="ECO:0007669"/>
    <property type="project" value="UniProtKB-EC"/>
</dbReference>
<dbReference type="InterPro" id="IPR014729">
    <property type="entry name" value="Rossmann-like_a/b/a_fold"/>
</dbReference>
<dbReference type="Proteomes" id="UP001595379">
    <property type="component" value="Unassembled WGS sequence"/>
</dbReference>
<dbReference type="InterPro" id="IPR005101">
    <property type="entry name" value="Cryptochr/Photolyase_FAD-bd"/>
</dbReference>
<dbReference type="SUPFAM" id="SSF52425">
    <property type="entry name" value="Cryptochrome/photolyase, N-terminal domain"/>
    <property type="match status" value="1"/>
</dbReference>